<feature type="transmembrane region" description="Helical" evidence="7">
    <location>
        <begin position="49"/>
        <end position="66"/>
    </location>
</feature>
<keyword evidence="5 7" id="KW-1133">Transmembrane helix</keyword>
<dbReference type="RefSeq" id="WP_029091924.1">
    <property type="nucleotide sequence ID" value="NZ_CBCPHX010000006.1"/>
</dbReference>
<dbReference type="InterPro" id="IPR020846">
    <property type="entry name" value="MFS_dom"/>
</dbReference>
<feature type="transmembrane region" description="Helical" evidence="7">
    <location>
        <begin position="7"/>
        <end position="29"/>
    </location>
</feature>
<feature type="transmembrane region" description="Helical" evidence="7">
    <location>
        <begin position="78"/>
        <end position="97"/>
    </location>
</feature>
<evidence type="ECO:0000259" key="8">
    <source>
        <dbReference type="PROSITE" id="PS50850"/>
    </source>
</evidence>
<evidence type="ECO:0000313" key="9">
    <source>
        <dbReference type="EMBL" id="ATF26249.1"/>
    </source>
</evidence>
<gene>
    <name evidence="9" type="ORF">CNY62_07510</name>
</gene>
<keyword evidence="6 7" id="KW-0472">Membrane</keyword>
<evidence type="ECO:0000256" key="6">
    <source>
        <dbReference type="ARBA" id="ARBA00023136"/>
    </source>
</evidence>
<evidence type="ECO:0000256" key="5">
    <source>
        <dbReference type="ARBA" id="ARBA00022989"/>
    </source>
</evidence>
<dbReference type="PANTHER" id="PTHR43414">
    <property type="entry name" value="MULTIDRUG RESISTANCE PROTEIN MDTG"/>
    <property type="match status" value="1"/>
</dbReference>
<evidence type="ECO:0000256" key="1">
    <source>
        <dbReference type="ARBA" id="ARBA00004651"/>
    </source>
</evidence>
<organism evidence="9 10">
    <name type="scientific">Brochothrix thermosphacta</name>
    <name type="common">Microbacterium thermosphactum</name>
    <dbReference type="NCBI Taxonomy" id="2756"/>
    <lineage>
        <taxon>Bacteria</taxon>
        <taxon>Bacillati</taxon>
        <taxon>Bacillota</taxon>
        <taxon>Bacilli</taxon>
        <taxon>Bacillales</taxon>
        <taxon>Listeriaceae</taxon>
        <taxon>Brochothrix</taxon>
    </lineage>
</organism>
<dbReference type="STRING" id="2756.BFR44_10470"/>
<dbReference type="GeneID" id="66537066"/>
<dbReference type="PRINTS" id="PR01035">
    <property type="entry name" value="TCRTETA"/>
</dbReference>
<feature type="transmembrane region" description="Helical" evidence="7">
    <location>
        <begin position="166"/>
        <end position="185"/>
    </location>
</feature>
<feature type="transmembrane region" description="Helical" evidence="7">
    <location>
        <begin position="103"/>
        <end position="123"/>
    </location>
</feature>
<dbReference type="AlphaFoldDB" id="A0A1D2LIY8"/>
<dbReference type="Gene3D" id="1.20.1250.20">
    <property type="entry name" value="MFS general substrate transporter like domains"/>
    <property type="match status" value="2"/>
</dbReference>
<keyword evidence="4 7" id="KW-0812">Transmembrane</keyword>
<feature type="transmembrane region" description="Helical" evidence="7">
    <location>
        <begin position="366"/>
        <end position="387"/>
    </location>
</feature>
<dbReference type="InterPro" id="IPR011701">
    <property type="entry name" value="MFS"/>
</dbReference>
<evidence type="ECO:0000313" key="10">
    <source>
        <dbReference type="Proteomes" id="UP000243591"/>
    </source>
</evidence>
<name>A0A1D2LIY8_BROTH</name>
<evidence type="ECO:0000256" key="7">
    <source>
        <dbReference type="SAM" id="Phobius"/>
    </source>
</evidence>
<comment type="subcellular location">
    <subcellularLocation>
        <location evidence="1">Cell membrane</location>
        <topology evidence="1">Multi-pass membrane protein</topology>
    </subcellularLocation>
</comment>
<sequence>MSQKKKNLYLLMGANFLVSISMTMIMPFLSLYIETFGNFSQDSVQRWSGYIFGVTFLAAFLVSPLWGKIGDRHGFKPILIFTSLGLSISLFLMGQVSSVSHLFFLRIFMGIVTGFVGVSNAFIARQTPREESGRVLGTLQLGSVTGMLFGPLIGGYLADVFGFQQTFYISSASLLVVFFLVVFVLKDTVSHTATSKKSEKVPNTISYILHIRVLLMMMVATSMVQIANFSLQPLLALYVKELAPHTNNIALLSGLAFSATGFGNLIMTRRWGILGDQHGYEKIIGYLLLGSALAVIPLAFINSMTLFIFLRFLFGIVIGGLIPLTTAYIRLASPVSIQGEVLGYNQSARFLGNVIGPVIGGELASLFNISFVFYFTAFMFILTYGLLRLSIRSDRKRNIELH</sequence>
<dbReference type="KEGG" id="bths:CNY62_07510"/>
<dbReference type="OrthoDB" id="65739at2"/>
<feature type="transmembrane region" description="Helical" evidence="7">
    <location>
        <begin position="135"/>
        <end position="154"/>
    </location>
</feature>
<dbReference type="GO" id="GO:0022857">
    <property type="term" value="F:transmembrane transporter activity"/>
    <property type="evidence" value="ECO:0007669"/>
    <property type="project" value="InterPro"/>
</dbReference>
<feature type="transmembrane region" description="Helical" evidence="7">
    <location>
        <begin position="307"/>
        <end position="329"/>
    </location>
</feature>
<dbReference type="Pfam" id="PF07690">
    <property type="entry name" value="MFS_1"/>
    <property type="match status" value="1"/>
</dbReference>
<proteinExistence type="predicted"/>
<dbReference type="PANTHER" id="PTHR43414:SF3">
    <property type="entry name" value="LMO2377 PROTEIN"/>
    <property type="match status" value="1"/>
</dbReference>
<dbReference type="InterPro" id="IPR001958">
    <property type="entry name" value="Tet-R_TetA/multi-R_MdtG-like"/>
</dbReference>
<keyword evidence="2" id="KW-0813">Transport</keyword>
<feature type="transmembrane region" description="Helical" evidence="7">
    <location>
        <begin position="283"/>
        <end position="301"/>
    </location>
</feature>
<keyword evidence="10" id="KW-1185">Reference proteome</keyword>
<dbReference type="PROSITE" id="PS50850">
    <property type="entry name" value="MFS"/>
    <property type="match status" value="1"/>
</dbReference>
<feature type="transmembrane region" description="Helical" evidence="7">
    <location>
        <begin position="205"/>
        <end position="229"/>
    </location>
</feature>
<feature type="domain" description="Major facilitator superfamily (MFS) profile" evidence="8">
    <location>
        <begin position="7"/>
        <end position="395"/>
    </location>
</feature>
<protein>
    <submittedName>
        <fullName evidence="9">MFS transporter</fullName>
    </submittedName>
</protein>
<accession>A0A1D2LIY8</accession>
<evidence type="ECO:0000256" key="4">
    <source>
        <dbReference type="ARBA" id="ARBA00022692"/>
    </source>
</evidence>
<dbReference type="SUPFAM" id="SSF103473">
    <property type="entry name" value="MFS general substrate transporter"/>
    <property type="match status" value="1"/>
</dbReference>
<evidence type="ECO:0000256" key="3">
    <source>
        <dbReference type="ARBA" id="ARBA00022475"/>
    </source>
</evidence>
<keyword evidence="3" id="KW-1003">Cell membrane</keyword>
<reference evidence="9 10" key="1">
    <citation type="submission" date="2017-09" db="EMBL/GenBank/DDBJ databases">
        <title>Complete Genome Sequences of Two Strains of the Meat Spoilage Bacterium Brochothrix thermosphacta Isolated from Ground Chicken.</title>
        <authorList>
            <person name="Paoli G.C."/>
            <person name="Wijey C."/>
            <person name="Chen C.-Y."/>
            <person name="Nguyen L."/>
            <person name="Yan X."/>
            <person name="Irwin P.L."/>
        </authorList>
    </citation>
    <scope>NUCLEOTIDE SEQUENCE [LARGE SCALE GENOMIC DNA]</scope>
    <source>
        <strain evidence="9 10">BI</strain>
    </source>
</reference>
<evidence type="ECO:0000256" key="2">
    <source>
        <dbReference type="ARBA" id="ARBA00022448"/>
    </source>
</evidence>
<dbReference type="EMBL" id="CP023483">
    <property type="protein sequence ID" value="ATF26249.1"/>
    <property type="molecule type" value="Genomic_DNA"/>
</dbReference>
<dbReference type="Proteomes" id="UP000243591">
    <property type="component" value="Chromosome"/>
</dbReference>
<dbReference type="InterPro" id="IPR036259">
    <property type="entry name" value="MFS_trans_sf"/>
</dbReference>
<dbReference type="GO" id="GO:0005886">
    <property type="term" value="C:plasma membrane"/>
    <property type="evidence" value="ECO:0007669"/>
    <property type="project" value="UniProtKB-SubCell"/>
</dbReference>